<keyword evidence="5 7" id="KW-1133">Transmembrane helix</keyword>
<evidence type="ECO:0000256" key="7">
    <source>
        <dbReference type="SAM" id="Phobius"/>
    </source>
</evidence>
<evidence type="ECO:0000259" key="8">
    <source>
        <dbReference type="PROSITE" id="PS50850"/>
    </source>
</evidence>
<dbReference type="SUPFAM" id="SSF103473">
    <property type="entry name" value="MFS general substrate transporter"/>
    <property type="match status" value="1"/>
</dbReference>
<dbReference type="InterPro" id="IPR011701">
    <property type="entry name" value="MFS"/>
</dbReference>
<evidence type="ECO:0000313" key="10">
    <source>
        <dbReference type="Proteomes" id="UP000281708"/>
    </source>
</evidence>
<proteinExistence type="predicted"/>
<sequence length="385" mass="38294">MGRVRSRQALGAVLALLMATGWAANHFSALIPVYSSREHLSATLLDGVFGLYAVGLLPGLFLGGALSDRLGRPRVVLPGATLAALGTVALLLDHGSAGLLVGRLVVGLGAGLAFGAGTAWAADLGGATGTVLAGVLLTAGFGVGPLVSGVLAQWLPAPLTTPFVVSLLLSVLAVAAAALVAVPATDHAGGRTPPPAQPYQSAARTLGWSGPVGLLVFGSATLAIVPLPARLPAHYDGPFLVGVACLLTLGAGIAAQALARRLRTGPRTGVVGALSSAAGFGLAAAGGTAVGLPLFVACCLLLGTAYGLCLREGLLDVETLAPPARRGLLTGVYYVITYVGFGLPLLLVAIEPAFGEVAPLVVLAGLGLAMALVRAVQLTRGHPAR</sequence>
<evidence type="ECO:0000313" key="9">
    <source>
        <dbReference type="EMBL" id="RLV50215.1"/>
    </source>
</evidence>
<feature type="transmembrane region" description="Helical" evidence="7">
    <location>
        <begin position="356"/>
        <end position="376"/>
    </location>
</feature>
<protein>
    <submittedName>
        <fullName evidence="9">MFS transporter</fullName>
    </submittedName>
</protein>
<accession>A0A3L8P4R3</accession>
<dbReference type="Gene3D" id="1.20.1250.20">
    <property type="entry name" value="MFS general substrate transporter like domains"/>
    <property type="match status" value="1"/>
</dbReference>
<dbReference type="GO" id="GO:0005886">
    <property type="term" value="C:plasma membrane"/>
    <property type="evidence" value="ECO:0007669"/>
    <property type="project" value="UniProtKB-SubCell"/>
</dbReference>
<feature type="transmembrane region" description="Helical" evidence="7">
    <location>
        <begin position="47"/>
        <end position="66"/>
    </location>
</feature>
<evidence type="ECO:0000256" key="6">
    <source>
        <dbReference type="ARBA" id="ARBA00023136"/>
    </source>
</evidence>
<keyword evidence="6 7" id="KW-0472">Membrane</keyword>
<comment type="caution">
    <text evidence="9">The sequence shown here is derived from an EMBL/GenBank/DDBJ whole genome shotgun (WGS) entry which is preliminary data.</text>
</comment>
<dbReference type="InterPro" id="IPR036259">
    <property type="entry name" value="MFS_trans_sf"/>
</dbReference>
<dbReference type="InterPro" id="IPR050171">
    <property type="entry name" value="MFS_Transporters"/>
</dbReference>
<feature type="transmembrane region" description="Helical" evidence="7">
    <location>
        <begin position="129"/>
        <end position="151"/>
    </location>
</feature>
<keyword evidence="10" id="KW-1185">Reference proteome</keyword>
<dbReference type="Proteomes" id="UP000281708">
    <property type="component" value="Unassembled WGS sequence"/>
</dbReference>
<keyword evidence="3" id="KW-1003">Cell membrane</keyword>
<evidence type="ECO:0000256" key="1">
    <source>
        <dbReference type="ARBA" id="ARBA00004651"/>
    </source>
</evidence>
<dbReference type="Pfam" id="PF07690">
    <property type="entry name" value="MFS_1"/>
    <property type="match status" value="1"/>
</dbReference>
<evidence type="ECO:0000256" key="2">
    <source>
        <dbReference type="ARBA" id="ARBA00022448"/>
    </source>
</evidence>
<dbReference type="OrthoDB" id="5242249at2"/>
<keyword evidence="4 7" id="KW-0812">Transmembrane</keyword>
<dbReference type="EMBL" id="RDBE01000005">
    <property type="protein sequence ID" value="RLV50215.1"/>
    <property type="molecule type" value="Genomic_DNA"/>
</dbReference>
<feature type="transmembrane region" description="Helical" evidence="7">
    <location>
        <begin position="104"/>
        <end position="122"/>
    </location>
</feature>
<reference evidence="9 10" key="1">
    <citation type="submission" date="2018-10" db="EMBL/GenBank/DDBJ databases">
        <title>Marmoricola sp. 4Q3S-7 whole genome shotgun sequence.</title>
        <authorList>
            <person name="Li F."/>
        </authorList>
    </citation>
    <scope>NUCLEOTIDE SEQUENCE [LARGE SCALE GENOMIC DNA]</scope>
    <source>
        <strain evidence="9 10">4Q3S-7</strain>
    </source>
</reference>
<evidence type="ECO:0000256" key="3">
    <source>
        <dbReference type="ARBA" id="ARBA00022475"/>
    </source>
</evidence>
<dbReference type="PANTHER" id="PTHR23517">
    <property type="entry name" value="RESISTANCE PROTEIN MDTM, PUTATIVE-RELATED-RELATED"/>
    <property type="match status" value="1"/>
</dbReference>
<feature type="transmembrane region" description="Helical" evidence="7">
    <location>
        <begin position="270"/>
        <end position="286"/>
    </location>
</feature>
<evidence type="ECO:0000256" key="5">
    <source>
        <dbReference type="ARBA" id="ARBA00022989"/>
    </source>
</evidence>
<organism evidence="9 10">
    <name type="scientific">Nocardioides mangrovicus</name>
    <dbReference type="NCBI Taxonomy" id="2478913"/>
    <lineage>
        <taxon>Bacteria</taxon>
        <taxon>Bacillati</taxon>
        <taxon>Actinomycetota</taxon>
        <taxon>Actinomycetes</taxon>
        <taxon>Propionibacteriales</taxon>
        <taxon>Nocardioidaceae</taxon>
        <taxon>Nocardioides</taxon>
    </lineage>
</organism>
<feature type="transmembrane region" description="Helical" evidence="7">
    <location>
        <begin position="163"/>
        <end position="184"/>
    </location>
</feature>
<feature type="transmembrane region" description="Helical" evidence="7">
    <location>
        <begin position="205"/>
        <end position="227"/>
    </location>
</feature>
<comment type="subcellular location">
    <subcellularLocation>
        <location evidence="1">Cell membrane</location>
        <topology evidence="1">Multi-pass membrane protein</topology>
    </subcellularLocation>
</comment>
<feature type="domain" description="Major facilitator superfamily (MFS) profile" evidence="8">
    <location>
        <begin position="1"/>
        <end position="385"/>
    </location>
</feature>
<name>A0A3L8P4R3_9ACTN</name>
<feature type="transmembrane region" description="Helical" evidence="7">
    <location>
        <begin position="331"/>
        <end position="350"/>
    </location>
</feature>
<feature type="transmembrane region" description="Helical" evidence="7">
    <location>
        <begin position="75"/>
        <end position="92"/>
    </location>
</feature>
<feature type="transmembrane region" description="Helical" evidence="7">
    <location>
        <begin position="292"/>
        <end position="310"/>
    </location>
</feature>
<gene>
    <name evidence="9" type="ORF">D9V37_05710</name>
</gene>
<dbReference type="AlphaFoldDB" id="A0A3L8P4R3"/>
<keyword evidence="2" id="KW-0813">Transport</keyword>
<feature type="transmembrane region" description="Helical" evidence="7">
    <location>
        <begin position="239"/>
        <end position="258"/>
    </location>
</feature>
<dbReference type="InterPro" id="IPR020846">
    <property type="entry name" value="MFS_dom"/>
</dbReference>
<dbReference type="GO" id="GO:0022857">
    <property type="term" value="F:transmembrane transporter activity"/>
    <property type="evidence" value="ECO:0007669"/>
    <property type="project" value="InterPro"/>
</dbReference>
<evidence type="ECO:0000256" key="4">
    <source>
        <dbReference type="ARBA" id="ARBA00022692"/>
    </source>
</evidence>
<dbReference type="PROSITE" id="PS50850">
    <property type="entry name" value="MFS"/>
    <property type="match status" value="1"/>
</dbReference>